<keyword evidence="1" id="KW-1133">Transmembrane helix</keyword>
<sequence length="90" mass="10355">MTASFVFKIRKLFCLNVIYAVSLNSYDHTIIEMDYKAYHVLAPPAFDVANTMLKRDVILTELNLYVLNFGGAAFAIQVLKMWEDFSELIK</sequence>
<proteinExistence type="predicted"/>
<accession>A0A822XUJ2</accession>
<feature type="transmembrane region" description="Helical" evidence="1">
    <location>
        <begin position="62"/>
        <end position="82"/>
    </location>
</feature>
<keyword evidence="4" id="KW-1185">Reference proteome</keyword>
<dbReference type="AlphaFoldDB" id="A0A822XUJ2"/>
<keyword evidence="1" id="KW-0472">Membrane</keyword>
<name>A0A822XUJ2_NELNU</name>
<dbReference type="EMBL" id="DUZY01000001">
    <property type="protein sequence ID" value="DAD23413.1"/>
    <property type="molecule type" value="Genomic_DNA"/>
</dbReference>
<comment type="caution">
    <text evidence="3">The sequence shown here is derived from an EMBL/GenBank/DDBJ whole genome shotgun (WGS) entry which is preliminary data.</text>
</comment>
<feature type="signal peptide" evidence="2">
    <location>
        <begin position="1"/>
        <end position="20"/>
    </location>
</feature>
<protein>
    <submittedName>
        <fullName evidence="3">Uncharacterized protein</fullName>
    </submittedName>
</protein>
<feature type="chain" id="PRO_5032895081" evidence="2">
    <location>
        <begin position="21"/>
        <end position="90"/>
    </location>
</feature>
<dbReference type="Proteomes" id="UP000607653">
    <property type="component" value="Unassembled WGS sequence"/>
</dbReference>
<evidence type="ECO:0000313" key="4">
    <source>
        <dbReference type="Proteomes" id="UP000607653"/>
    </source>
</evidence>
<keyword evidence="2" id="KW-0732">Signal</keyword>
<evidence type="ECO:0000256" key="2">
    <source>
        <dbReference type="SAM" id="SignalP"/>
    </source>
</evidence>
<organism evidence="3 4">
    <name type="scientific">Nelumbo nucifera</name>
    <name type="common">Sacred lotus</name>
    <dbReference type="NCBI Taxonomy" id="4432"/>
    <lineage>
        <taxon>Eukaryota</taxon>
        <taxon>Viridiplantae</taxon>
        <taxon>Streptophyta</taxon>
        <taxon>Embryophyta</taxon>
        <taxon>Tracheophyta</taxon>
        <taxon>Spermatophyta</taxon>
        <taxon>Magnoliopsida</taxon>
        <taxon>Proteales</taxon>
        <taxon>Nelumbonaceae</taxon>
        <taxon>Nelumbo</taxon>
    </lineage>
</organism>
<evidence type="ECO:0000313" key="3">
    <source>
        <dbReference type="EMBL" id="DAD23413.1"/>
    </source>
</evidence>
<evidence type="ECO:0000256" key="1">
    <source>
        <dbReference type="SAM" id="Phobius"/>
    </source>
</evidence>
<gene>
    <name evidence="3" type="ORF">HUJ06_024876</name>
</gene>
<keyword evidence="1" id="KW-0812">Transmembrane</keyword>
<reference evidence="3 4" key="1">
    <citation type="journal article" date="2020" name="Mol. Biol. Evol.">
        <title>Distinct Expression and Methylation Patterns for Genes with Different Fates following a Single Whole-Genome Duplication in Flowering Plants.</title>
        <authorList>
            <person name="Shi T."/>
            <person name="Rahmani R.S."/>
            <person name="Gugger P.F."/>
            <person name="Wang M."/>
            <person name="Li H."/>
            <person name="Zhang Y."/>
            <person name="Li Z."/>
            <person name="Wang Q."/>
            <person name="Van de Peer Y."/>
            <person name="Marchal K."/>
            <person name="Chen J."/>
        </authorList>
    </citation>
    <scope>NUCLEOTIDE SEQUENCE [LARGE SCALE GENOMIC DNA]</scope>
    <source>
        <tissue evidence="3">Leaf</tissue>
    </source>
</reference>